<dbReference type="InterPro" id="IPR013022">
    <property type="entry name" value="Xyl_isomerase-like_TIM-brl"/>
</dbReference>
<dbReference type="EMBL" id="JACRSO010000001">
    <property type="protein sequence ID" value="MBC8527984.1"/>
    <property type="molecule type" value="Genomic_DNA"/>
</dbReference>
<feature type="domain" description="Xylose isomerase-like TIM barrel" evidence="1">
    <location>
        <begin position="28"/>
        <end position="244"/>
    </location>
</feature>
<sequence length="268" mass="30895">MAKAEISLQPYSIREYLKTPEQWKDSMRKVREIGYRSVQIGRVAGLTPQETKDHLDSLGMELSTYCGDLFSIRDDIDGFIKECKLFDVDEIMIGTMPAEFRVDREGYEKAIALMNEVGKQLSQAGIYLAYHNHAQEFRRWGLNGVRGIDLLFDELNPDYVHFMLDTHWVQSGGGDVIEYIKKCKGRMQYIHVKDYRIAPINYHTWFGATPKEFAEIGEGNLPWPEIIETCKAQGINIFIVEQDNTYLRNSFDAVEISFNNLVKYGLKA</sequence>
<accession>A0A926CZ13</accession>
<evidence type="ECO:0000313" key="3">
    <source>
        <dbReference type="Proteomes" id="UP000654279"/>
    </source>
</evidence>
<dbReference type="PANTHER" id="PTHR12110">
    <property type="entry name" value="HYDROXYPYRUVATE ISOMERASE"/>
    <property type="match status" value="1"/>
</dbReference>
<evidence type="ECO:0000259" key="1">
    <source>
        <dbReference type="Pfam" id="PF01261"/>
    </source>
</evidence>
<dbReference type="InterPro" id="IPR036237">
    <property type="entry name" value="Xyl_isomerase-like_sf"/>
</dbReference>
<dbReference type="GO" id="GO:0016853">
    <property type="term" value="F:isomerase activity"/>
    <property type="evidence" value="ECO:0007669"/>
    <property type="project" value="UniProtKB-KW"/>
</dbReference>
<dbReference type="InterPro" id="IPR050312">
    <property type="entry name" value="IolE/XylAMocC-like"/>
</dbReference>
<keyword evidence="3" id="KW-1185">Reference proteome</keyword>
<dbReference type="AlphaFoldDB" id="A0A926CZ13"/>
<protein>
    <submittedName>
        <fullName evidence="2">Sugar phosphate isomerase/epimerase</fullName>
    </submittedName>
</protein>
<name>A0A926CZ13_9FIRM</name>
<comment type="caution">
    <text evidence="2">The sequence shown here is derived from an EMBL/GenBank/DDBJ whole genome shotgun (WGS) entry which is preliminary data.</text>
</comment>
<reference evidence="2" key="1">
    <citation type="submission" date="2020-08" db="EMBL/GenBank/DDBJ databases">
        <title>Genome public.</title>
        <authorList>
            <person name="Liu C."/>
            <person name="Sun Q."/>
        </authorList>
    </citation>
    <scope>NUCLEOTIDE SEQUENCE</scope>
    <source>
        <strain evidence="2">NSJ-44</strain>
    </source>
</reference>
<proteinExistence type="predicted"/>
<dbReference type="Pfam" id="PF01261">
    <property type="entry name" value="AP_endonuc_2"/>
    <property type="match status" value="1"/>
</dbReference>
<dbReference type="RefSeq" id="WP_147518204.1">
    <property type="nucleotide sequence ID" value="NZ_JACRSO010000001.1"/>
</dbReference>
<dbReference type="Gene3D" id="3.20.20.150">
    <property type="entry name" value="Divalent-metal-dependent TIM barrel enzymes"/>
    <property type="match status" value="1"/>
</dbReference>
<keyword evidence="2" id="KW-0413">Isomerase</keyword>
<dbReference type="Proteomes" id="UP000654279">
    <property type="component" value="Unassembled WGS sequence"/>
</dbReference>
<dbReference type="SUPFAM" id="SSF51658">
    <property type="entry name" value="Xylose isomerase-like"/>
    <property type="match status" value="1"/>
</dbReference>
<evidence type="ECO:0000313" key="2">
    <source>
        <dbReference type="EMBL" id="MBC8527984.1"/>
    </source>
</evidence>
<organism evidence="2 3">
    <name type="scientific">Luoshenia tenuis</name>
    <dbReference type="NCBI Taxonomy" id="2763654"/>
    <lineage>
        <taxon>Bacteria</taxon>
        <taxon>Bacillati</taxon>
        <taxon>Bacillota</taxon>
        <taxon>Clostridia</taxon>
        <taxon>Christensenellales</taxon>
        <taxon>Christensenellaceae</taxon>
        <taxon>Luoshenia</taxon>
    </lineage>
</organism>
<dbReference type="PANTHER" id="PTHR12110:SF41">
    <property type="entry name" value="INOSOSE DEHYDRATASE"/>
    <property type="match status" value="1"/>
</dbReference>
<gene>
    <name evidence="2" type="ORF">H8699_00840</name>
</gene>